<keyword evidence="12" id="KW-0902">Two-component regulatory system</keyword>
<comment type="subunit">
    <text evidence="14">At low DSF concentrations, interacts with RpfF.</text>
</comment>
<evidence type="ECO:0000256" key="1">
    <source>
        <dbReference type="ARBA" id="ARBA00000085"/>
    </source>
</evidence>
<dbReference type="SUPFAM" id="SSF47226">
    <property type="entry name" value="Histidine-containing phosphotransfer domain, HPT domain"/>
    <property type="match status" value="1"/>
</dbReference>
<dbReference type="FunFam" id="1.10.287.130:FF:000002">
    <property type="entry name" value="Two-component osmosensing histidine kinase"/>
    <property type="match status" value="1"/>
</dbReference>
<feature type="compositionally biased region" description="Basic and acidic residues" evidence="19">
    <location>
        <begin position="958"/>
        <end position="969"/>
    </location>
</feature>
<dbReference type="InterPro" id="IPR035965">
    <property type="entry name" value="PAS-like_dom_sf"/>
</dbReference>
<dbReference type="CDD" id="cd16922">
    <property type="entry name" value="HATPase_EvgS-ArcB-TorS-like"/>
    <property type="match status" value="1"/>
</dbReference>
<dbReference type="InterPro" id="IPR005467">
    <property type="entry name" value="His_kinase_dom"/>
</dbReference>
<dbReference type="SMART" id="SM00387">
    <property type="entry name" value="HATPase_c"/>
    <property type="match status" value="1"/>
</dbReference>
<evidence type="ECO:0000259" key="23">
    <source>
        <dbReference type="PROSITE" id="PS50839"/>
    </source>
</evidence>
<keyword evidence="4" id="KW-1003">Cell membrane</keyword>
<feature type="coiled-coil region" evidence="18">
    <location>
        <begin position="294"/>
        <end position="321"/>
    </location>
</feature>
<dbReference type="Pfam" id="PF01627">
    <property type="entry name" value="Hpt"/>
    <property type="match status" value="1"/>
</dbReference>
<dbReference type="Gene3D" id="1.10.287.130">
    <property type="match status" value="1"/>
</dbReference>
<evidence type="ECO:0000259" key="21">
    <source>
        <dbReference type="PROSITE" id="PS50109"/>
    </source>
</evidence>
<dbReference type="PROSITE" id="PS50894">
    <property type="entry name" value="HPT"/>
    <property type="match status" value="1"/>
</dbReference>
<dbReference type="InterPro" id="IPR003661">
    <property type="entry name" value="HisK_dim/P_dom"/>
</dbReference>
<dbReference type="Pfam" id="PF03924">
    <property type="entry name" value="CHASE"/>
    <property type="match status" value="1"/>
</dbReference>
<evidence type="ECO:0000256" key="3">
    <source>
        <dbReference type="ARBA" id="ARBA00012438"/>
    </source>
</evidence>
<keyword evidence="26" id="KW-1185">Reference proteome</keyword>
<dbReference type="Pfam" id="PF12860">
    <property type="entry name" value="PAS_7"/>
    <property type="match status" value="1"/>
</dbReference>
<accession>A0A9J7ALE0</accession>
<evidence type="ECO:0000256" key="15">
    <source>
        <dbReference type="ARBA" id="ARBA00068150"/>
    </source>
</evidence>
<keyword evidence="11 20" id="KW-1133">Transmembrane helix</keyword>
<feature type="transmembrane region" description="Helical" evidence="20">
    <location>
        <begin position="258"/>
        <end position="283"/>
    </location>
</feature>
<dbReference type="Gene3D" id="1.20.120.160">
    <property type="entry name" value="HPT domain"/>
    <property type="match status" value="1"/>
</dbReference>
<sequence>MKVRILALAPAAMIVAAAVGIGVFLSAEARRTHLAEIRIELTQDLTLLRTRLEGLITANVRLVGGMAAAVSADPDLTEERFARMGERIFTKRLQLRNIGAAPDLVLRYVYPLEGNEGAIGLDYRKNEVQRAAALKARDARDLVLAGPLKLVQGGLAVIGRYPVFVKEPDGKESFWGLVSAVIDMEELYAAAKIDRDPGKMAFDLAIRGRDGLGMDGAVFFGDETLFEGESVLQLVNLPVGEWVLAARPKGGWIVPSSVYWQILLPVMLIGLSIAVPVAGLGIYHERRRRDLQFLAAQEAVLVEAKEKATEAERQLRIALEAMNGAFVLYDRDMRFVLCNESFLELYPSTRRTMVPGRKLEDILRVAAYEGDVKEAAGREEEWVAMRLRQFHEPGPATEQELPDGRWVRIQDSKTPDGGFLSFRVDVTELKQRQEEAEAASRTKSAFLANMSHEIRTPLNGIVGLGRLLQRTQLDTAQKDFADKIVSSSQILLGIINDILDFSKIEAGQLEIDATDFNLRQVINQVGSLARDRADEKGLEFAIHIDPDTPLDLYGDPLRIAQILTNFCSNAVKFTKAGSVKLFVQPANLTERSVELDFRVEDTGIGMTAEQRDKIFKPFAQADVSTTRQYGGTGLGLSICLDLVERMGGRIWVESAFGKGSTFHASLPLTISSGPAHMSDLENAPFHDWRVLVVDDSETARLVLMGMVRSLGLEVQEAESGEAALDRIDKEHFDLIVLDWLMPNLDGIDTARRICEMIPEEGARPKIVLTTGASADGLTDEALKAGASGVLTKPFAQDRFLRLLNVLGADGALEEDADQPLAASLAGMKVLVAEDNAINQQVVEALLRRAGVEVELVGNGRLAVDAVSRAGPLGYDAVLMDIQMPEMDGIAATRAIREDLGFGDLPIVAATAHAMMSEIERCFEAGMNEHIAKPIDEDKLYDVLAGVRAGHFDQMVFEPEDKAESGRPETDAAAPDGKSEEFAPFARMKNLLGDDELAARLFNEFCRQNSRTAGRLGDLLAANDGAEAARLAHQVKGVAGNLGLTALSAAAAELETLLRDETRTGSILDPARVRFEEALEAALDGVRTCLLSKNLLEEDSFEA</sequence>
<dbReference type="InterPro" id="IPR001789">
    <property type="entry name" value="Sig_transdc_resp-reg_receiver"/>
</dbReference>
<dbReference type="RefSeq" id="WP_257766492.1">
    <property type="nucleotide sequence ID" value="NZ_CP102480.1"/>
</dbReference>
<dbReference type="InterPro" id="IPR036890">
    <property type="entry name" value="HATPase_C_sf"/>
</dbReference>
<comment type="catalytic activity">
    <reaction evidence="1">
        <text>ATP + protein L-histidine = ADP + protein N-phospho-L-histidine.</text>
        <dbReference type="EC" id="2.7.13.3"/>
    </reaction>
</comment>
<dbReference type="SMART" id="SM00073">
    <property type="entry name" value="HPT"/>
    <property type="match status" value="1"/>
</dbReference>
<dbReference type="PANTHER" id="PTHR45339">
    <property type="entry name" value="HYBRID SIGNAL TRANSDUCTION HISTIDINE KINASE J"/>
    <property type="match status" value="1"/>
</dbReference>
<evidence type="ECO:0000256" key="16">
    <source>
        <dbReference type="PROSITE-ProRule" id="PRU00110"/>
    </source>
</evidence>
<dbReference type="Pfam" id="PF00512">
    <property type="entry name" value="HisKA"/>
    <property type="match status" value="1"/>
</dbReference>
<evidence type="ECO:0000256" key="13">
    <source>
        <dbReference type="ARBA" id="ARBA00023136"/>
    </source>
</evidence>
<evidence type="ECO:0000256" key="9">
    <source>
        <dbReference type="ARBA" id="ARBA00022777"/>
    </source>
</evidence>
<dbReference type="Gene3D" id="3.30.565.10">
    <property type="entry name" value="Histidine kinase-like ATPase, C-terminal domain"/>
    <property type="match status" value="1"/>
</dbReference>
<evidence type="ECO:0000256" key="6">
    <source>
        <dbReference type="ARBA" id="ARBA00022679"/>
    </source>
</evidence>
<dbReference type="Gene3D" id="3.30.450.20">
    <property type="entry name" value="PAS domain"/>
    <property type="match status" value="1"/>
</dbReference>
<dbReference type="InterPro" id="IPR011006">
    <property type="entry name" value="CheY-like_superfamily"/>
</dbReference>
<dbReference type="EMBL" id="CP102480">
    <property type="protein sequence ID" value="UUX47983.1"/>
    <property type="molecule type" value="Genomic_DNA"/>
</dbReference>
<keyword evidence="6" id="KW-0808">Transferase</keyword>
<feature type="modified residue" description="4-aspartylphosphate" evidence="17">
    <location>
        <position position="880"/>
    </location>
</feature>
<proteinExistence type="predicted"/>
<evidence type="ECO:0000256" key="4">
    <source>
        <dbReference type="ARBA" id="ARBA00022475"/>
    </source>
</evidence>
<keyword evidence="10" id="KW-0067">ATP-binding</keyword>
<dbReference type="InterPro" id="IPR004358">
    <property type="entry name" value="Sig_transdc_His_kin-like_C"/>
</dbReference>
<dbReference type="SUPFAM" id="SSF55785">
    <property type="entry name" value="PYP-like sensor domain (PAS domain)"/>
    <property type="match status" value="1"/>
</dbReference>
<dbReference type="SMART" id="SM00448">
    <property type="entry name" value="REC"/>
    <property type="match status" value="2"/>
</dbReference>
<dbReference type="Gene3D" id="3.30.450.350">
    <property type="entry name" value="CHASE domain"/>
    <property type="match status" value="1"/>
</dbReference>
<dbReference type="GO" id="GO:0005524">
    <property type="term" value="F:ATP binding"/>
    <property type="evidence" value="ECO:0007669"/>
    <property type="project" value="UniProtKB-KW"/>
</dbReference>
<evidence type="ECO:0000259" key="22">
    <source>
        <dbReference type="PROSITE" id="PS50110"/>
    </source>
</evidence>
<dbReference type="PROSITE" id="PS50109">
    <property type="entry name" value="HIS_KIN"/>
    <property type="match status" value="1"/>
</dbReference>
<evidence type="ECO:0000256" key="14">
    <source>
        <dbReference type="ARBA" id="ARBA00064003"/>
    </source>
</evidence>
<feature type="region of interest" description="Disordered" evidence="19">
    <location>
        <begin position="957"/>
        <end position="977"/>
    </location>
</feature>
<evidence type="ECO:0000256" key="8">
    <source>
        <dbReference type="ARBA" id="ARBA00022741"/>
    </source>
</evidence>
<evidence type="ECO:0000256" key="20">
    <source>
        <dbReference type="SAM" id="Phobius"/>
    </source>
</evidence>
<dbReference type="SMART" id="SM00388">
    <property type="entry name" value="HisKA"/>
    <property type="match status" value="1"/>
</dbReference>
<evidence type="ECO:0000256" key="19">
    <source>
        <dbReference type="SAM" id="MobiDB-lite"/>
    </source>
</evidence>
<evidence type="ECO:0000256" key="18">
    <source>
        <dbReference type="SAM" id="Coils"/>
    </source>
</evidence>
<evidence type="ECO:0000256" key="2">
    <source>
        <dbReference type="ARBA" id="ARBA00004651"/>
    </source>
</evidence>
<dbReference type="GO" id="GO:0005886">
    <property type="term" value="C:plasma membrane"/>
    <property type="evidence" value="ECO:0007669"/>
    <property type="project" value="UniProtKB-SubCell"/>
</dbReference>
<dbReference type="GO" id="GO:0000155">
    <property type="term" value="F:phosphorelay sensor kinase activity"/>
    <property type="evidence" value="ECO:0007669"/>
    <property type="project" value="InterPro"/>
</dbReference>
<reference evidence="25" key="1">
    <citation type="submission" date="2022-08" db="EMBL/GenBank/DDBJ databases">
        <title>Nisaea acidiphila sp. nov., isolated from a marine algal debris and emended description of the genus Nisaea Urios et al. 2008.</title>
        <authorList>
            <person name="Kwon K."/>
        </authorList>
    </citation>
    <scope>NUCLEOTIDE SEQUENCE</scope>
    <source>
        <strain evidence="25">MEBiC11861</strain>
    </source>
</reference>
<dbReference type="Pfam" id="PF02518">
    <property type="entry name" value="HATPase_c"/>
    <property type="match status" value="1"/>
</dbReference>
<organism evidence="25 26">
    <name type="scientific">Nisaea acidiphila</name>
    <dbReference type="NCBI Taxonomy" id="1862145"/>
    <lineage>
        <taxon>Bacteria</taxon>
        <taxon>Pseudomonadati</taxon>
        <taxon>Pseudomonadota</taxon>
        <taxon>Alphaproteobacteria</taxon>
        <taxon>Rhodospirillales</taxon>
        <taxon>Thalassobaculaceae</taxon>
        <taxon>Nisaea</taxon>
    </lineage>
</organism>
<dbReference type="SUPFAM" id="SSF55874">
    <property type="entry name" value="ATPase domain of HSP90 chaperone/DNA topoisomerase II/histidine kinase"/>
    <property type="match status" value="1"/>
</dbReference>
<feature type="domain" description="HPt" evidence="24">
    <location>
        <begin position="993"/>
        <end position="1081"/>
    </location>
</feature>
<keyword evidence="18" id="KW-0175">Coiled coil</keyword>
<dbReference type="SUPFAM" id="SSF52172">
    <property type="entry name" value="CheY-like"/>
    <property type="match status" value="2"/>
</dbReference>
<feature type="modified residue" description="4-aspartylphosphate" evidence="17">
    <location>
        <position position="738"/>
    </location>
</feature>
<evidence type="ECO:0000313" key="25">
    <source>
        <dbReference type="EMBL" id="UUX47983.1"/>
    </source>
</evidence>
<name>A0A9J7ALE0_9PROT</name>
<dbReference type="Pfam" id="PF00072">
    <property type="entry name" value="Response_reg"/>
    <property type="match status" value="2"/>
</dbReference>
<dbReference type="PROSITE" id="PS50110">
    <property type="entry name" value="RESPONSE_REGULATORY"/>
    <property type="match status" value="2"/>
</dbReference>
<feature type="domain" description="CHASE" evidence="23">
    <location>
        <begin position="102"/>
        <end position="245"/>
    </location>
</feature>
<feature type="domain" description="Response regulatory" evidence="22">
    <location>
        <begin position="689"/>
        <end position="807"/>
    </location>
</feature>
<dbReference type="InterPro" id="IPR003594">
    <property type="entry name" value="HATPase_dom"/>
</dbReference>
<keyword evidence="13 20" id="KW-0472">Membrane</keyword>
<dbReference type="InterPro" id="IPR042240">
    <property type="entry name" value="CHASE_sf"/>
</dbReference>
<dbReference type="InterPro" id="IPR036641">
    <property type="entry name" value="HPT_dom_sf"/>
</dbReference>
<dbReference type="InterPro" id="IPR036097">
    <property type="entry name" value="HisK_dim/P_sf"/>
</dbReference>
<evidence type="ECO:0000256" key="5">
    <source>
        <dbReference type="ARBA" id="ARBA00022553"/>
    </source>
</evidence>
<dbReference type="EC" id="2.7.13.3" evidence="3"/>
<dbReference type="FunFam" id="3.30.565.10:FF:000010">
    <property type="entry name" value="Sensor histidine kinase RcsC"/>
    <property type="match status" value="1"/>
</dbReference>
<feature type="domain" description="Response regulatory" evidence="22">
    <location>
        <begin position="828"/>
        <end position="947"/>
    </location>
</feature>
<evidence type="ECO:0000256" key="17">
    <source>
        <dbReference type="PROSITE-ProRule" id="PRU00169"/>
    </source>
</evidence>
<dbReference type="KEGG" id="naci:NUH88_11185"/>
<dbReference type="PROSITE" id="PS50839">
    <property type="entry name" value="CHASE"/>
    <property type="match status" value="1"/>
</dbReference>
<evidence type="ECO:0000256" key="11">
    <source>
        <dbReference type="ARBA" id="ARBA00022989"/>
    </source>
</evidence>
<keyword evidence="5 17" id="KW-0597">Phosphoprotein</keyword>
<gene>
    <name evidence="25" type="ORF">NUH88_11185</name>
</gene>
<evidence type="ECO:0000256" key="10">
    <source>
        <dbReference type="ARBA" id="ARBA00022840"/>
    </source>
</evidence>
<dbReference type="CDD" id="cd00082">
    <property type="entry name" value="HisKA"/>
    <property type="match status" value="1"/>
</dbReference>
<dbReference type="Proteomes" id="UP001060336">
    <property type="component" value="Chromosome"/>
</dbReference>
<protein>
    <recommendedName>
        <fullName evidence="15">Sensory/regulatory protein RpfC</fullName>
        <ecNumber evidence="3">2.7.13.3</ecNumber>
    </recommendedName>
</protein>
<comment type="subcellular location">
    <subcellularLocation>
        <location evidence="2">Cell membrane</location>
        <topology evidence="2">Multi-pass membrane protein</topology>
    </subcellularLocation>
</comment>
<dbReference type="PANTHER" id="PTHR45339:SF1">
    <property type="entry name" value="HYBRID SIGNAL TRANSDUCTION HISTIDINE KINASE J"/>
    <property type="match status" value="1"/>
</dbReference>
<keyword evidence="8" id="KW-0547">Nucleotide-binding</keyword>
<evidence type="ECO:0000256" key="7">
    <source>
        <dbReference type="ARBA" id="ARBA00022692"/>
    </source>
</evidence>
<dbReference type="PRINTS" id="PR00344">
    <property type="entry name" value="BCTRLSENSOR"/>
</dbReference>
<keyword evidence="7 20" id="KW-0812">Transmembrane</keyword>
<dbReference type="SUPFAM" id="SSF47384">
    <property type="entry name" value="Homodimeric domain of signal transducing histidine kinase"/>
    <property type="match status" value="1"/>
</dbReference>
<feature type="modified residue" description="Phosphohistidine" evidence="16">
    <location>
        <position position="1032"/>
    </location>
</feature>
<evidence type="ECO:0000256" key="12">
    <source>
        <dbReference type="ARBA" id="ARBA00023012"/>
    </source>
</evidence>
<keyword evidence="9" id="KW-0418">Kinase</keyword>
<dbReference type="CDD" id="cd17546">
    <property type="entry name" value="REC_hyHK_CKI1_RcsC-like"/>
    <property type="match status" value="2"/>
</dbReference>
<dbReference type="InterPro" id="IPR008207">
    <property type="entry name" value="Sig_transdc_His_kin_Hpt_dom"/>
</dbReference>
<feature type="domain" description="Histidine kinase" evidence="21">
    <location>
        <begin position="449"/>
        <end position="670"/>
    </location>
</feature>
<dbReference type="SMART" id="SM01079">
    <property type="entry name" value="CHASE"/>
    <property type="match status" value="1"/>
</dbReference>
<dbReference type="AlphaFoldDB" id="A0A9J7ALE0"/>
<evidence type="ECO:0000313" key="26">
    <source>
        <dbReference type="Proteomes" id="UP001060336"/>
    </source>
</evidence>
<evidence type="ECO:0000259" key="24">
    <source>
        <dbReference type="PROSITE" id="PS50894"/>
    </source>
</evidence>
<dbReference type="InterPro" id="IPR006189">
    <property type="entry name" value="CHASE_dom"/>
</dbReference>
<dbReference type="Gene3D" id="3.40.50.2300">
    <property type="match status" value="2"/>
</dbReference>